<evidence type="ECO:0000256" key="2">
    <source>
        <dbReference type="ARBA" id="ARBA00023015"/>
    </source>
</evidence>
<keyword evidence="2" id="KW-0805">Transcription regulation</keyword>
<dbReference type="PANTHER" id="PTHR30126">
    <property type="entry name" value="HTH-TYPE TRANSCRIPTIONAL REGULATOR"/>
    <property type="match status" value="1"/>
</dbReference>
<dbReference type="PATRIC" id="fig|29311.18.peg.2030"/>
<proteinExistence type="inferred from homology"/>
<evidence type="ECO:0000256" key="3">
    <source>
        <dbReference type="ARBA" id="ARBA00023125"/>
    </source>
</evidence>
<protein>
    <submittedName>
        <fullName evidence="6">LysR family transcriptional regulator</fullName>
    </submittedName>
</protein>
<evidence type="ECO:0000256" key="1">
    <source>
        <dbReference type="ARBA" id="ARBA00009437"/>
    </source>
</evidence>
<dbReference type="PROSITE" id="PS50931">
    <property type="entry name" value="HTH_LYSR"/>
    <property type="match status" value="1"/>
</dbReference>
<dbReference type="PANTHER" id="PTHR30126:SF39">
    <property type="entry name" value="HTH-TYPE TRANSCRIPTIONAL REGULATOR CYSL"/>
    <property type="match status" value="1"/>
</dbReference>
<dbReference type="Gene3D" id="3.40.190.290">
    <property type="match status" value="1"/>
</dbReference>
<dbReference type="Pfam" id="PF00126">
    <property type="entry name" value="HTH_1"/>
    <property type="match status" value="1"/>
</dbReference>
<accession>A0A0I9Y148</accession>
<dbReference type="InterPro" id="IPR036390">
    <property type="entry name" value="WH_DNA-bd_sf"/>
</dbReference>
<sequence>MTPAQLRAYSAVVRLGSVRAAAAELGVSDAGVSMHVAALRKELDDPLFIRTGAGLAFTPGGLRLASRAVEILGLQQQTAIEVTEAAHGRRLLRIAASTTFAEHAAPGLIELFSSRADDLSVELSVHPTSRFRDLICSRAVDIAIGPASESTVSTIGSDSSIFVRPFLKYQIITVVAPDSPLAAGAPTPTLLRHQQWMLGPSAGSVDGEIATMLRSLAIPESRQRIFQSDAAALEEVQRVGGATLTIGFAVAKDLAARRLAHLTGPGLDRSGEWCAMTLAPSMRQPAVSELVRFIITPRCIQAMIRGTGVGVTRFRPKVHVTLWS</sequence>
<name>A0A0I9Y148_9MYCO</name>
<dbReference type="OrthoDB" id="4512679at2"/>
<dbReference type="InterPro" id="IPR005119">
    <property type="entry name" value="LysR_subst-bd"/>
</dbReference>
<dbReference type="RefSeq" id="WP_047313763.1">
    <property type="nucleotide sequence ID" value="NZ_LDPQ01000002.1"/>
</dbReference>
<feature type="domain" description="HTH lysR-type" evidence="5">
    <location>
        <begin position="1"/>
        <end position="58"/>
    </location>
</feature>
<keyword evidence="3" id="KW-0238">DNA-binding</keyword>
<dbReference type="InterPro" id="IPR036388">
    <property type="entry name" value="WH-like_DNA-bd_sf"/>
</dbReference>
<evidence type="ECO:0000256" key="4">
    <source>
        <dbReference type="ARBA" id="ARBA00023163"/>
    </source>
</evidence>
<dbReference type="GO" id="GO:0003700">
    <property type="term" value="F:DNA-binding transcription factor activity"/>
    <property type="evidence" value="ECO:0007669"/>
    <property type="project" value="InterPro"/>
</dbReference>
<comment type="caution">
    <text evidence="6">The sequence shown here is derived from an EMBL/GenBank/DDBJ whole genome shotgun (WGS) entry which is preliminary data.</text>
</comment>
<dbReference type="SUPFAM" id="SSF53850">
    <property type="entry name" value="Periplasmic binding protein-like II"/>
    <property type="match status" value="1"/>
</dbReference>
<keyword evidence="7" id="KW-1185">Reference proteome</keyword>
<keyword evidence="4" id="KW-0804">Transcription</keyword>
<dbReference type="Proteomes" id="UP000036334">
    <property type="component" value="Unassembled WGS sequence"/>
</dbReference>
<evidence type="ECO:0000313" key="7">
    <source>
        <dbReference type="Proteomes" id="UP000036334"/>
    </source>
</evidence>
<reference evidence="6 7" key="1">
    <citation type="submission" date="2015-05" db="EMBL/GenBank/DDBJ databases">
        <title>Genome sequence of Mycobacterium haemophilum.</title>
        <authorList>
            <person name="Greninger A.L."/>
            <person name="Cunningham G."/>
            <person name="Miller S."/>
        </authorList>
    </citation>
    <scope>NUCLEOTIDE SEQUENCE [LARGE SCALE GENOMIC DNA]</scope>
    <source>
        <strain evidence="7">UC1</strain>
    </source>
</reference>
<comment type="similarity">
    <text evidence="1">Belongs to the LysR transcriptional regulatory family.</text>
</comment>
<dbReference type="GO" id="GO:0000976">
    <property type="term" value="F:transcription cis-regulatory region binding"/>
    <property type="evidence" value="ECO:0007669"/>
    <property type="project" value="TreeGrafter"/>
</dbReference>
<dbReference type="InterPro" id="IPR000847">
    <property type="entry name" value="LysR_HTH_N"/>
</dbReference>
<organism evidence="6 7">
    <name type="scientific">Mycobacterium haemophilum</name>
    <dbReference type="NCBI Taxonomy" id="29311"/>
    <lineage>
        <taxon>Bacteria</taxon>
        <taxon>Bacillati</taxon>
        <taxon>Actinomycetota</taxon>
        <taxon>Actinomycetes</taxon>
        <taxon>Mycobacteriales</taxon>
        <taxon>Mycobacteriaceae</taxon>
        <taxon>Mycobacterium</taxon>
    </lineage>
</organism>
<dbReference type="AlphaFoldDB" id="A0A0I9Y148"/>
<evidence type="ECO:0000259" key="5">
    <source>
        <dbReference type="PROSITE" id="PS50931"/>
    </source>
</evidence>
<dbReference type="Gene3D" id="1.10.10.10">
    <property type="entry name" value="Winged helix-like DNA-binding domain superfamily/Winged helix DNA-binding domain"/>
    <property type="match status" value="1"/>
</dbReference>
<dbReference type="SUPFAM" id="SSF46785">
    <property type="entry name" value="Winged helix' DNA-binding domain"/>
    <property type="match status" value="1"/>
</dbReference>
<gene>
    <name evidence="6" type="ORF">ABH38_06305</name>
</gene>
<dbReference type="STRING" id="1202450.B586_00515"/>
<dbReference type="Pfam" id="PF03466">
    <property type="entry name" value="LysR_substrate"/>
    <property type="match status" value="1"/>
</dbReference>
<dbReference type="EMBL" id="LDPR01000003">
    <property type="protein sequence ID" value="KLO38178.1"/>
    <property type="molecule type" value="Genomic_DNA"/>
</dbReference>
<evidence type="ECO:0000313" key="6">
    <source>
        <dbReference type="EMBL" id="KLO38178.1"/>
    </source>
</evidence>